<dbReference type="Proteomes" id="UP001454036">
    <property type="component" value="Unassembled WGS sequence"/>
</dbReference>
<dbReference type="EMBL" id="BAABME010000836">
    <property type="protein sequence ID" value="GAA0145825.1"/>
    <property type="molecule type" value="Genomic_DNA"/>
</dbReference>
<evidence type="ECO:0000313" key="2">
    <source>
        <dbReference type="Proteomes" id="UP001454036"/>
    </source>
</evidence>
<gene>
    <name evidence="1" type="ORF">LIER_05924</name>
</gene>
<protein>
    <submittedName>
        <fullName evidence="1">Uncharacterized protein</fullName>
    </submittedName>
</protein>
<reference evidence="1 2" key="1">
    <citation type="submission" date="2024-01" db="EMBL/GenBank/DDBJ databases">
        <title>The complete chloroplast genome sequence of Lithospermum erythrorhizon: insights into the phylogenetic relationship among Boraginaceae species and the maternal lineages of purple gromwells.</title>
        <authorList>
            <person name="Okada T."/>
            <person name="Watanabe K."/>
        </authorList>
    </citation>
    <scope>NUCLEOTIDE SEQUENCE [LARGE SCALE GENOMIC DNA]</scope>
</reference>
<proteinExistence type="predicted"/>
<accession>A0AAV3P2M0</accession>
<keyword evidence="2" id="KW-1185">Reference proteome</keyword>
<dbReference type="AlphaFoldDB" id="A0AAV3P2M0"/>
<sequence length="106" mass="12309">MSKGLWVVRHLIRFITSTECAYVLSLEWKEFEESRVRLEAEKVALEKCRAPSEKEKDMALACSNELVGKYQDLQSIRDRLLKSKSDLAHLHEVDIAVLKSSLREFE</sequence>
<evidence type="ECO:0000313" key="1">
    <source>
        <dbReference type="EMBL" id="GAA0145825.1"/>
    </source>
</evidence>
<name>A0AAV3P2M0_LITER</name>
<organism evidence="1 2">
    <name type="scientific">Lithospermum erythrorhizon</name>
    <name type="common">Purple gromwell</name>
    <name type="synonym">Lithospermum officinale var. erythrorhizon</name>
    <dbReference type="NCBI Taxonomy" id="34254"/>
    <lineage>
        <taxon>Eukaryota</taxon>
        <taxon>Viridiplantae</taxon>
        <taxon>Streptophyta</taxon>
        <taxon>Embryophyta</taxon>
        <taxon>Tracheophyta</taxon>
        <taxon>Spermatophyta</taxon>
        <taxon>Magnoliopsida</taxon>
        <taxon>eudicotyledons</taxon>
        <taxon>Gunneridae</taxon>
        <taxon>Pentapetalae</taxon>
        <taxon>asterids</taxon>
        <taxon>lamiids</taxon>
        <taxon>Boraginales</taxon>
        <taxon>Boraginaceae</taxon>
        <taxon>Boraginoideae</taxon>
        <taxon>Lithospermeae</taxon>
        <taxon>Lithospermum</taxon>
    </lineage>
</organism>
<comment type="caution">
    <text evidence="1">The sequence shown here is derived from an EMBL/GenBank/DDBJ whole genome shotgun (WGS) entry which is preliminary data.</text>
</comment>